<gene>
    <name evidence="6" type="ORF">JAW44_001520</name>
</gene>
<feature type="domain" description="HTH lysR-type" evidence="5">
    <location>
        <begin position="6"/>
        <end position="63"/>
    </location>
</feature>
<keyword evidence="2" id="KW-0805">Transcription regulation</keyword>
<reference evidence="6" key="2">
    <citation type="submission" date="2020-11" db="EMBL/GenBank/DDBJ databases">
        <authorList>
            <consortium name="NCBI Pathogen Detection Project"/>
        </authorList>
    </citation>
    <scope>NUCLEOTIDE SEQUENCE</scope>
    <source>
        <strain evidence="6">RS189</strain>
    </source>
</reference>
<evidence type="ECO:0000256" key="3">
    <source>
        <dbReference type="ARBA" id="ARBA00023125"/>
    </source>
</evidence>
<dbReference type="InterPro" id="IPR000847">
    <property type="entry name" value="LysR_HTH_N"/>
</dbReference>
<name>A0AA37Z865_9ENTR</name>
<reference evidence="6" key="1">
    <citation type="journal article" date="2018" name="Genome Biol.">
        <title>SKESA: strategic k-mer extension for scrupulous assemblies.</title>
        <authorList>
            <person name="Souvorov A."/>
            <person name="Agarwala R."/>
            <person name="Lipman D.J."/>
        </authorList>
    </citation>
    <scope>NUCLEOTIDE SEQUENCE</scope>
    <source>
        <strain evidence="6">RS189</strain>
    </source>
</reference>
<dbReference type="InterPro" id="IPR036388">
    <property type="entry name" value="WH-like_DNA-bd_sf"/>
</dbReference>
<sequence length="89" mass="9744">MKDINFDFKQLQAFLTVIDTGSFTAAARKLNVTQSSISQQVANLELGLNTALVNRSQRPIQMTIAGQALYPLGKKLLITVSTCKNVSMQ</sequence>
<dbReference type="GO" id="GO:0000976">
    <property type="term" value="F:transcription cis-regulatory region binding"/>
    <property type="evidence" value="ECO:0007669"/>
    <property type="project" value="TreeGrafter"/>
</dbReference>
<protein>
    <submittedName>
        <fullName evidence="6">LysR family transcriptional regulator</fullName>
    </submittedName>
</protein>
<dbReference type="AlphaFoldDB" id="A0AA37Z865"/>
<dbReference type="Gene3D" id="1.10.10.10">
    <property type="entry name" value="Winged helix-like DNA-binding domain superfamily/Winged helix DNA-binding domain"/>
    <property type="match status" value="1"/>
</dbReference>
<dbReference type="FunFam" id="1.10.10.10:FF:000001">
    <property type="entry name" value="LysR family transcriptional regulator"/>
    <property type="match status" value="1"/>
</dbReference>
<keyword evidence="4" id="KW-0804">Transcription</keyword>
<dbReference type="EMBL" id="DACUGV010000002">
    <property type="protein sequence ID" value="HAT7591803.1"/>
    <property type="molecule type" value="Genomic_DNA"/>
</dbReference>
<accession>A0AA37Z865</accession>
<dbReference type="Pfam" id="PF00126">
    <property type="entry name" value="HTH_1"/>
    <property type="match status" value="1"/>
</dbReference>
<dbReference type="PANTHER" id="PTHR30126">
    <property type="entry name" value="HTH-TYPE TRANSCRIPTIONAL REGULATOR"/>
    <property type="match status" value="1"/>
</dbReference>
<organism evidence="6 7">
    <name type="scientific">Citrobacter werkmanii</name>
    <dbReference type="NCBI Taxonomy" id="67827"/>
    <lineage>
        <taxon>Bacteria</taxon>
        <taxon>Pseudomonadati</taxon>
        <taxon>Pseudomonadota</taxon>
        <taxon>Gammaproteobacteria</taxon>
        <taxon>Enterobacterales</taxon>
        <taxon>Enterobacteriaceae</taxon>
        <taxon>Citrobacter</taxon>
        <taxon>Citrobacter freundii complex</taxon>
    </lineage>
</organism>
<evidence type="ECO:0000313" key="7">
    <source>
        <dbReference type="Proteomes" id="UP000867745"/>
    </source>
</evidence>
<dbReference type="PROSITE" id="PS50931">
    <property type="entry name" value="HTH_LYSR"/>
    <property type="match status" value="1"/>
</dbReference>
<comment type="similarity">
    <text evidence="1">Belongs to the LysR transcriptional regulatory family.</text>
</comment>
<dbReference type="PRINTS" id="PR00039">
    <property type="entry name" value="HTHLYSR"/>
</dbReference>
<evidence type="ECO:0000256" key="4">
    <source>
        <dbReference type="ARBA" id="ARBA00023163"/>
    </source>
</evidence>
<dbReference type="PANTHER" id="PTHR30126:SF40">
    <property type="entry name" value="HTH-TYPE TRANSCRIPTIONAL REGULATOR GLTR"/>
    <property type="match status" value="1"/>
</dbReference>
<evidence type="ECO:0000259" key="5">
    <source>
        <dbReference type="PROSITE" id="PS50931"/>
    </source>
</evidence>
<evidence type="ECO:0000256" key="1">
    <source>
        <dbReference type="ARBA" id="ARBA00009437"/>
    </source>
</evidence>
<proteinExistence type="inferred from homology"/>
<evidence type="ECO:0000313" key="6">
    <source>
        <dbReference type="EMBL" id="HAT7591803.1"/>
    </source>
</evidence>
<comment type="caution">
    <text evidence="6">The sequence shown here is derived from an EMBL/GenBank/DDBJ whole genome shotgun (WGS) entry which is preliminary data.</text>
</comment>
<dbReference type="InterPro" id="IPR036390">
    <property type="entry name" value="WH_DNA-bd_sf"/>
</dbReference>
<dbReference type="GO" id="GO:0003700">
    <property type="term" value="F:DNA-binding transcription factor activity"/>
    <property type="evidence" value="ECO:0007669"/>
    <property type="project" value="InterPro"/>
</dbReference>
<dbReference type="SUPFAM" id="SSF46785">
    <property type="entry name" value="Winged helix' DNA-binding domain"/>
    <property type="match status" value="1"/>
</dbReference>
<dbReference type="Proteomes" id="UP000867745">
    <property type="component" value="Unassembled WGS sequence"/>
</dbReference>
<keyword evidence="3" id="KW-0238">DNA-binding</keyword>
<evidence type="ECO:0000256" key="2">
    <source>
        <dbReference type="ARBA" id="ARBA00023015"/>
    </source>
</evidence>